<evidence type="ECO:0000256" key="8">
    <source>
        <dbReference type="ARBA" id="ARBA00022490"/>
    </source>
</evidence>
<comment type="caution">
    <text evidence="21">The sequence shown here is derived from an EMBL/GenBank/DDBJ whole genome shotgun (WGS) entry which is preliminary data.</text>
</comment>
<evidence type="ECO:0000256" key="7">
    <source>
        <dbReference type="ARBA" id="ARBA00012161"/>
    </source>
</evidence>
<dbReference type="GO" id="GO:0005634">
    <property type="term" value="C:nucleus"/>
    <property type="evidence" value="ECO:0007669"/>
    <property type="project" value="UniProtKB-SubCell"/>
</dbReference>
<keyword evidence="11" id="KW-0479">Metal-binding</keyword>
<keyword evidence="14" id="KW-0694">RNA-binding</keyword>
<evidence type="ECO:0000256" key="13">
    <source>
        <dbReference type="ARBA" id="ARBA00022839"/>
    </source>
</evidence>
<evidence type="ECO:0000256" key="1">
    <source>
        <dbReference type="ARBA" id="ARBA00001663"/>
    </source>
</evidence>
<keyword evidence="22" id="KW-1185">Reference proteome</keyword>
<dbReference type="FunFam" id="3.30.420.10:FF:000027">
    <property type="entry name" value="Putative CCR4-associated factor 1 7"/>
    <property type="match status" value="1"/>
</dbReference>
<evidence type="ECO:0000259" key="20">
    <source>
        <dbReference type="PROSITE" id="PS51754"/>
    </source>
</evidence>
<comment type="similarity">
    <text evidence="5">Belongs to the CAF1 family.</text>
</comment>
<dbReference type="Pfam" id="PF04857">
    <property type="entry name" value="CAF1"/>
    <property type="match status" value="1"/>
</dbReference>
<keyword evidence="12" id="KW-0378">Hydrolase</keyword>
<evidence type="ECO:0000256" key="3">
    <source>
        <dbReference type="ARBA" id="ARBA00004123"/>
    </source>
</evidence>
<dbReference type="Proteomes" id="UP000886885">
    <property type="component" value="Chromosome 9A"/>
</dbReference>
<dbReference type="GO" id="GO:0045892">
    <property type="term" value="P:negative regulation of DNA-templated transcription"/>
    <property type="evidence" value="ECO:0007669"/>
    <property type="project" value="UniProtKB-ARBA"/>
</dbReference>
<dbReference type="PROSITE" id="PS51754">
    <property type="entry name" value="OVATE"/>
    <property type="match status" value="1"/>
</dbReference>
<evidence type="ECO:0000256" key="18">
    <source>
        <dbReference type="ARBA" id="ARBA00025148"/>
    </source>
</evidence>
<keyword evidence="8" id="KW-0963">Cytoplasm</keyword>
<dbReference type="NCBIfam" id="TIGR01568">
    <property type="entry name" value="A_thal_3678"/>
    <property type="match status" value="1"/>
</dbReference>
<evidence type="ECO:0000313" key="22">
    <source>
        <dbReference type="Proteomes" id="UP000886885"/>
    </source>
</evidence>
<evidence type="ECO:0000256" key="16">
    <source>
        <dbReference type="ARBA" id="ARBA00023163"/>
    </source>
</evidence>
<feature type="region of interest" description="Disordered" evidence="19">
    <location>
        <begin position="533"/>
        <end position="559"/>
    </location>
</feature>
<dbReference type="EMBL" id="JAAWWB010000017">
    <property type="protein sequence ID" value="KAG6763203.1"/>
    <property type="molecule type" value="Genomic_DNA"/>
</dbReference>
<feature type="domain" description="OVATE" evidence="20">
    <location>
        <begin position="443"/>
        <end position="502"/>
    </location>
</feature>
<evidence type="ECO:0000256" key="5">
    <source>
        <dbReference type="ARBA" id="ARBA00008372"/>
    </source>
</evidence>
<dbReference type="Pfam" id="PF04844">
    <property type="entry name" value="Ovate"/>
    <property type="match status" value="1"/>
</dbReference>
<dbReference type="GO" id="GO:0005737">
    <property type="term" value="C:cytoplasm"/>
    <property type="evidence" value="ECO:0007669"/>
    <property type="project" value="UniProtKB-SubCell"/>
</dbReference>
<keyword evidence="9" id="KW-0678">Repressor</keyword>
<evidence type="ECO:0000256" key="10">
    <source>
        <dbReference type="ARBA" id="ARBA00022722"/>
    </source>
</evidence>
<dbReference type="GO" id="GO:0046872">
    <property type="term" value="F:metal ion binding"/>
    <property type="evidence" value="ECO:0007669"/>
    <property type="project" value="UniProtKB-KW"/>
</dbReference>
<organism evidence="21 22">
    <name type="scientific">Populus tomentosa</name>
    <name type="common">Chinese white poplar</name>
    <dbReference type="NCBI Taxonomy" id="118781"/>
    <lineage>
        <taxon>Eukaryota</taxon>
        <taxon>Viridiplantae</taxon>
        <taxon>Streptophyta</taxon>
        <taxon>Embryophyta</taxon>
        <taxon>Tracheophyta</taxon>
        <taxon>Spermatophyta</taxon>
        <taxon>Magnoliopsida</taxon>
        <taxon>eudicotyledons</taxon>
        <taxon>Gunneridae</taxon>
        <taxon>Pentapetalae</taxon>
        <taxon>rosids</taxon>
        <taxon>fabids</taxon>
        <taxon>Malpighiales</taxon>
        <taxon>Salicaceae</taxon>
        <taxon>Saliceae</taxon>
        <taxon>Populus</taxon>
    </lineage>
</organism>
<dbReference type="InterPro" id="IPR006458">
    <property type="entry name" value="Ovate_C"/>
</dbReference>
<dbReference type="PANTHER" id="PTHR10797">
    <property type="entry name" value="CCR4-NOT TRANSCRIPTION COMPLEX SUBUNIT"/>
    <property type="match status" value="1"/>
</dbReference>
<evidence type="ECO:0000256" key="4">
    <source>
        <dbReference type="ARBA" id="ARBA00004496"/>
    </source>
</evidence>
<keyword evidence="15" id="KW-0805">Transcription regulation</keyword>
<evidence type="ECO:0000256" key="14">
    <source>
        <dbReference type="ARBA" id="ARBA00022884"/>
    </source>
</evidence>
<evidence type="ECO:0000256" key="17">
    <source>
        <dbReference type="ARBA" id="ARBA00023242"/>
    </source>
</evidence>
<dbReference type="GO" id="GO:0006952">
    <property type="term" value="P:defense response"/>
    <property type="evidence" value="ECO:0007669"/>
    <property type="project" value="UniProtKB-ARBA"/>
</dbReference>
<dbReference type="GO" id="GO:0000289">
    <property type="term" value="P:nuclear-transcribed mRNA poly(A) tail shortening"/>
    <property type="evidence" value="ECO:0007669"/>
    <property type="project" value="UniProtKB-ARBA"/>
</dbReference>
<evidence type="ECO:0000256" key="19">
    <source>
        <dbReference type="SAM" id="MobiDB-lite"/>
    </source>
</evidence>
<evidence type="ECO:0000313" key="21">
    <source>
        <dbReference type="EMBL" id="KAG6763203.1"/>
    </source>
</evidence>
<comment type="function">
    <text evidence="18">Ubiquitous transcription factor required for a diverse set of processes. It is a component of the CCR4 complex involved in the control of gene expression.</text>
</comment>
<dbReference type="GO" id="GO:0009617">
    <property type="term" value="P:response to bacterium"/>
    <property type="evidence" value="ECO:0007669"/>
    <property type="project" value="UniProtKB-ARBA"/>
</dbReference>
<reference evidence="21" key="1">
    <citation type="journal article" date="2020" name="bioRxiv">
        <title>Hybrid origin of Populus tomentosa Carr. identified through genome sequencing and phylogenomic analysis.</title>
        <authorList>
            <person name="An X."/>
            <person name="Gao K."/>
            <person name="Chen Z."/>
            <person name="Li J."/>
            <person name="Yang X."/>
            <person name="Yang X."/>
            <person name="Zhou J."/>
            <person name="Guo T."/>
            <person name="Zhao T."/>
            <person name="Huang S."/>
            <person name="Miao D."/>
            <person name="Khan W.U."/>
            <person name="Rao P."/>
            <person name="Ye M."/>
            <person name="Lei B."/>
            <person name="Liao W."/>
            <person name="Wang J."/>
            <person name="Ji L."/>
            <person name="Li Y."/>
            <person name="Guo B."/>
            <person name="Mustafa N.S."/>
            <person name="Li S."/>
            <person name="Yun Q."/>
            <person name="Keller S.R."/>
            <person name="Mao J."/>
            <person name="Zhang R."/>
            <person name="Strauss S.H."/>
        </authorList>
    </citation>
    <scope>NUCLEOTIDE SEQUENCE</scope>
    <source>
        <strain evidence="21">GM15</strain>
        <tissue evidence="21">Leaf</tissue>
    </source>
</reference>
<dbReference type="EC" id="3.1.13.4" evidence="7"/>
<dbReference type="GO" id="GO:0030014">
    <property type="term" value="C:CCR4-NOT complex"/>
    <property type="evidence" value="ECO:0007669"/>
    <property type="project" value="InterPro"/>
</dbReference>
<evidence type="ECO:0000256" key="12">
    <source>
        <dbReference type="ARBA" id="ARBA00022801"/>
    </source>
</evidence>
<evidence type="ECO:0000256" key="2">
    <source>
        <dbReference type="ARBA" id="ARBA00001968"/>
    </source>
</evidence>
<sequence>MEDSKEIVIREVWSCNLESEFELIRELIVEFPYISMDTEFPGVVFRPPVDPANNRNYFRQLKPSDHYKILKSNVDALNLIQVGLTLSDAEGNLPDLGTGNRFIWEFNFRDFDVERDAHAPDSIDLLRRQGIDFGRNREEGVDSARFAELMMSSGLVCNESVSWVTFHSAYDFGYLVKILTGRDLPSGLVEFLRVLRVFFGNKIYDVKHMMRFCKSLYGGLDRVARTLDVNRAVGKCHQAGSDSLLTWHAFQKMRDVFFVKDGPEQHAGVLYGLEEFVKPKHPLFDLASPLTIPLTPFVKWLPRPEALPPNGIRASYLQVNPPRASSSQLPPHVAALLVSDFLSTPLPIGTFPFPFQSKVNALKNFYFALSDAAKFMTMLNSSWSRSRTISLMPKESKEDSLEIAVNKAVRSERLFFEPGNTSSILDDHNDEASKFPFPECVALAMESEDPYEDFRSSMEEIVETCGLKSWEDVEELLAWYLRMNRKQNHCLIIEAFVDLFSAAPPSSFSCPVSHSDSASSSKSKDLWMIEAKRSQPAMEKGKSSKNCRSYGSSTHAAPN</sequence>
<dbReference type="InterPro" id="IPR006941">
    <property type="entry name" value="RNase_CAF1"/>
</dbReference>
<dbReference type="InterPro" id="IPR039637">
    <property type="entry name" value="CNOT7/CNOT8/Pop2"/>
</dbReference>
<comment type="subcellular location">
    <subcellularLocation>
        <location evidence="4">Cytoplasm</location>
    </subcellularLocation>
    <subcellularLocation>
        <location evidence="3">Nucleus</location>
    </subcellularLocation>
</comment>
<dbReference type="GO" id="GO:0003723">
    <property type="term" value="F:RNA binding"/>
    <property type="evidence" value="ECO:0007669"/>
    <property type="project" value="UniProtKB-KW"/>
</dbReference>
<accession>A0A8X7ZB52</accession>
<protein>
    <recommendedName>
        <fullName evidence="7">poly(A)-specific ribonuclease</fullName>
        <ecNumber evidence="7">3.1.13.4</ecNumber>
    </recommendedName>
</protein>
<gene>
    <name evidence="21" type="ORF">POTOM_033741</name>
</gene>
<comment type="catalytic activity">
    <reaction evidence="1">
        <text>Exonucleolytic cleavage of poly(A) to 5'-AMP.</text>
        <dbReference type="EC" id="3.1.13.4"/>
    </reaction>
</comment>
<evidence type="ECO:0000256" key="9">
    <source>
        <dbReference type="ARBA" id="ARBA00022491"/>
    </source>
</evidence>
<keyword evidence="17" id="KW-0539">Nucleus</keyword>
<keyword evidence="10" id="KW-0540">Nuclease</keyword>
<feature type="compositionally biased region" description="Polar residues" evidence="19">
    <location>
        <begin position="544"/>
        <end position="559"/>
    </location>
</feature>
<evidence type="ECO:0000256" key="6">
    <source>
        <dbReference type="ARBA" id="ARBA00011757"/>
    </source>
</evidence>
<name>A0A8X7ZB52_POPTO</name>
<evidence type="ECO:0000256" key="11">
    <source>
        <dbReference type="ARBA" id="ARBA00022723"/>
    </source>
</evidence>
<comment type="cofactor">
    <cofactor evidence="2">
        <name>a divalent metal cation</name>
        <dbReference type="ChEBI" id="CHEBI:60240"/>
    </cofactor>
</comment>
<dbReference type="AlphaFoldDB" id="A0A8X7ZB52"/>
<evidence type="ECO:0000256" key="15">
    <source>
        <dbReference type="ARBA" id="ARBA00023015"/>
    </source>
</evidence>
<dbReference type="GO" id="GO:0004535">
    <property type="term" value="F:poly(A)-specific ribonuclease activity"/>
    <property type="evidence" value="ECO:0007669"/>
    <property type="project" value="UniProtKB-EC"/>
</dbReference>
<dbReference type="OrthoDB" id="1164111at2759"/>
<keyword evidence="16" id="KW-0804">Transcription</keyword>
<comment type="subunit">
    <text evidence="6">Component of the CCR4-NOT complex, at least composed of CRR4 and CAF1 proteins.</text>
</comment>
<proteinExistence type="inferred from homology"/>
<keyword evidence="13" id="KW-0269">Exonuclease</keyword>